<evidence type="ECO:0000259" key="1">
    <source>
        <dbReference type="Pfam" id="PF26166"/>
    </source>
</evidence>
<dbReference type="EMBL" id="JAULJE010000007">
    <property type="protein sequence ID" value="KAK1340709.1"/>
    <property type="molecule type" value="Genomic_DNA"/>
</dbReference>
<dbReference type="Pfam" id="PF26166">
    <property type="entry name" value="WGR-like_PARP4"/>
    <property type="match status" value="1"/>
</dbReference>
<evidence type="ECO:0000313" key="3">
    <source>
        <dbReference type="Proteomes" id="UP001177744"/>
    </source>
</evidence>
<dbReference type="GO" id="GO:0003950">
    <property type="term" value="F:NAD+ poly-ADP-ribosyltransferase activity"/>
    <property type="evidence" value="ECO:0007669"/>
    <property type="project" value="InterPro"/>
</dbReference>
<name>A0AA40LR57_CNENI</name>
<gene>
    <name evidence="2" type="ORF">QTO34_017100</name>
</gene>
<evidence type="ECO:0000313" key="2">
    <source>
        <dbReference type="EMBL" id="KAK1340709.1"/>
    </source>
</evidence>
<dbReference type="PANTHER" id="PTHR46530">
    <property type="entry name" value="PROTEIN MONO-ADP-RIBOSYLTRANSFERASE PARP4"/>
    <property type="match status" value="1"/>
</dbReference>
<accession>A0AA40LR57</accession>
<dbReference type="AlphaFoldDB" id="A0AA40LR57"/>
<feature type="domain" description="PARP4 WGR-like" evidence="1">
    <location>
        <begin position="2"/>
        <end position="75"/>
    </location>
</feature>
<dbReference type="Proteomes" id="UP001177744">
    <property type="component" value="Unassembled WGS sequence"/>
</dbReference>
<dbReference type="InterPro" id="IPR058905">
    <property type="entry name" value="WGR-like_PARP4"/>
</dbReference>
<sequence length="113" mass="12192">MGTEGGRETAVVELQCSQDPGYPAFLIVAHFLPDGGTELLLEEVIHSSTLSQEVSDLVELIWAEALGHLGHTLLESMSTISLNDGTPRTLRGDELLRKPDSPIGVAQWLSVNL</sequence>
<dbReference type="InterPro" id="IPR031273">
    <property type="entry name" value="PARP4"/>
</dbReference>
<keyword evidence="3" id="KW-1185">Reference proteome</keyword>
<organism evidence="2 3">
    <name type="scientific">Cnephaeus nilssonii</name>
    <name type="common">Northern bat</name>
    <name type="synonym">Eptesicus nilssonii</name>
    <dbReference type="NCBI Taxonomy" id="3371016"/>
    <lineage>
        <taxon>Eukaryota</taxon>
        <taxon>Metazoa</taxon>
        <taxon>Chordata</taxon>
        <taxon>Craniata</taxon>
        <taxon>Vertebrata</taxon>
        <taxon>Euteleostomi</taxon>
        <taxon>Mammalia</taxon>
        <taxon>Eutheria</taxon>
        <taxon>Laurasiatheria</taxon>
        <taxon>Chiroptera</taxon>
        <taxon>Yangochiroptera</taxon>
        <taxon>Vespertilionidae</taxon>
        <taxon>Cnephaeus</taxon>
    </lineage>
</organism>
<protein>
    <recommendedName>
        <fullName evidence="1">PARP4 WGR-like domain-containing protein</fullName>
    </recommendedName>
</protein>
<proteinExistence type="predicted"/>
<dbReference type="PANTHER" id="PTHR46530:SF1">
    <property type="entry name" value="PROTEIN MONO-ADP-RIBOSYLTRANSFERASE PARP4"/>
    <property type="match status" value="1"/>
</dbReference>
<comment type="caution">
    <text evidence="2">The sequence shown here is derived from an EMBL/GenBank/DDBJ whole genome shotgun (WGS) entry which is preliminary data.</text>
</comment>
<reference evidence="2" key="1">
    <citation type="submission" date="2023-06" db="EMBL/GenBank/DDBJ databases">
        <title>Reference genome for the Northern bat (Eptesicus nilssonii), a most northern bat species.</title>
        <authorList>
            <person name="Laine V.N."/>
            <person name="Pulliainen A.T."/>
            <person name="Lilley T.M."/>
        </authorList>
    </citation>
    <scope>NUCLEOTIDE SEQUENCE</scope>
    <source>
        <strain evidence="2">BLF_Eptnil</strain>
        <tissue evidence="2">Kidney</tissue>
    </source>
</reference>
<dbReference type="GO" id="GO:0005737">
    <property type="term" value="C:cytoplasm"/>
    <property type="evidence" value="ECO:0007669"/>
    <property type="project" value="TreeGrafter"/>
</dbReference>